<feature type="transmembrane region" description="Helical" evidence="6">
    <location>
        <begin position="400"/>
        <end position="421"/>
    </location>
</feature>
<dbReference type="InterPro" id="IPR050833">
    <property type="entry name" value="Poly_Biosynth_Transport"/>
</dbReference>
<feature type="transmembrane region" description="Helical" evidence="6">
    <location>
        <begin position="160"/>
        <end position="181"/>
    </location>
</feature>
<evidence type="ECO:0000313" key="8">
    <source>
        <dbReference type="Proteomes" id="UP000297839"/>
    </source>
</evidence>
<keyword evidence="4 6" id="KW-1133">Transmembrane helix</keyword>
<dbReference type="EMBL" id="SMLK01000002">
    <property type="protein sequence ID" value="TFZ03663.1"/>
    <property type="molecule type" value="Genomic_DNA"/>
</dbReference>
<sequence>MLRQAHSLAARLRTLRADPDARNSACMVMSYGSLTVLQGTLFFLLARALGAHEFGKVAGVVAITSALLPWSGLGLGAVATMRIARNQVRPREALGNGLAVTAVSASAGVGLAVLVGHLFLGPAAIPLLVLFGISELLLAKFIDIAAQVFMGLEQHAVSALLQNLLLAARLACAMPMVLGWIHPTALAWAELHLLAGTCAASAVLLICVRRLGWPAVRAIFAFQDARKGFHFSVVWSARSVHTDIDKVVMSRLASESMAGAYTAAFRLVPIACLPFLAVLNSLTARLFRRGEQRGVAGTTEALRRLAIVGAAGCLLLAPVIHFAAPLIPWLLGPSYRLSADILQALCLLPFFMVMQSAGTDALLSANEQKRAALLHALTAALALGLNLLLVPQFGWRGAVVAAYASQGFLLAALAFSIGSALRTQRRVAHGAPAVRGANG</sequence>
<dbReference type="PANTHER" id="PTHR30250:SF11">
    <property type="entry name" value="O-ANTIGEN TRANSPORTER-RELATED"/>
    <property type="match status" value="1"/>
</dbReference>
<feature type="transmembrane region" description="Helical" evidence="6">
    <location>
        <begin position="305"/>
        <end position="329"/>
    </location>
</feature>
<name>A0A4Z0BWR4_9BURK</name>
<accession>A0A4Z0BWR4</accession>
<dbReference type="GO" id="GO:0005886">
    <property type="term" value="C:plasma membrane"/>
    <property type="evidence" value="ECO:0007669"/>
    <property type="project" value="UniProtKB-SubCell"/>
</dbReference>
<evidence type="ECO:0000313" key="7">
    <source>
        <dbReference type="EMBL" id="TFZ03663.1"/>
    </source>
</evidence>
<feature type="transmembrane region" description="Helical" evidence="6">
    <location>
        <begin position="264"/>
        <end position="284"/>
    </location>
</feature>
<evidence type="ECO:0000256" key="3">
    <source>
        <dbReference type="ARBA" id="ARBA00022692"/>
    </source>
</evidence>
<evidence type="ECO:0000256" key="5">
    <source>
        <dbReference type="ARBA" id="ARBA00023136"/>
    </source>
</evidence>
<feature type="transmembrane region" description="Helical" evidence="6">
    <location>
        <begin position="93"/>
        <end position="113"/>
    </location>
</feature>
<comment type="subcellular location">
    <subcellularLocation>
        <location evidence="1">Cell membrane</location>
        <topology evidence="1">Multi-pass membrane protein</topology>
    </subcellularLocation>
</comment>
<comment type="caution">
    <text evidence="7">The sequence shown here is derived from an EMBL/GenBank/DDBJ whole genome shotgun (WGS) entry which is preliminary data.</text>
</comment>
<feature type="transmembrane region" description="Helical" evidence="6">
    <location>
        <begin position="119"/>
        <end position="139"/>
    </location>
</feature>
<dbReference type="PANTHER" id="PTHR30250">
    <property type="entry name" value="PST FAMILY PREDICTED COLANIC ACID TRANSPORTER"/>
    <property type="match status" value="1"/>
</dbReference>
<evidence type="ECO:0000256" key="4">
    <source>
        <dbReference type="ARBA" id="ARBA00022989"/>
    </source>
</evidence>
<proteinExistence type="predicted"/>
<gene>
    <name evidence="7" type="ORF">EZ216_08350</name>
</gene>
<dbReference type="RefSeq" id="WP_135249288.1">
    <property type="nucleotide sequence ID" value="NZ_SMLK01000002.1"/>
</dbReference>
<evidence type="ECO:0000256" key="6">
    <source>
        <dbReference type="SAM" id="Phobius"/>
    </source>
</evidence>
<reference evidence="7 8" key="1">
    <citation type="submission" date="2019-03" db="EMBL/GenBank/DDBJ databases">
        <title>Ramlibacter sp. 18x22-1, whole genome shotgun sequence.</title>
        <authorList>
            <person name="Zhang X."/>
            <person name="Feng G."/>
            <person name="Zhu H."/>
        </authorList>
    </citation>
    <scope>NUCLEOTIDE SEQUENCE [LARGE SCALE GENOMIC DNA]</scope>
    <source>
        <strain evidence="7 8">18x22-1</strain>
    </source>
</reference>
<dbReference type="OrthoDB" id="8807718at2"/>
<keyword evidence="5 6" id="KW-0472">Membrane</keyword>
<dbReference type="Proteomes" id="UP000297839">
    <property type="component" value="Unassembled WGS sequence"/>
</dbReference>
<keyword evidence="8" id="KW-1185">Reference proteome</keyword>
<organism evidence="7 8">
    <name type="scientific">Ramlibacter humi</name>
    <dbReference type="NCBI Taxonomy" id="2530451"/>
    <lineage>
        <taxon>Bacteria</taxon>
        <taxon>Pseudomonadati</taxon>
        <taxon>Pseudomonadota</taxon>
        <taxon>Betaproteobacteria</taxon>
        <taxon>Burkholderiales</taxon>
        <taxon>Comamonadaceae</taxon>
        <taxon>Ramlibacter</taxon>
    </lineage>
</organism>
<dbReference type="InterPro" id="IPR002797">
    <property type="entry name" value="Polysacc_synth"/>
</dbReference>
<dbReference type="AlphaFoldDB" id="A0A4Z0BWR4"/>
<protein>
    <submittedName>
        <fullName evidence="7">Uncharacterized protein</fullName>
    </submittedName>
</protein>
<evidence type="ECO:0000256" key="1">
    <source>
        <dbReference type="ARBA" id="ARBA00004651"/>
    </source>
</evidence>
<keyword evidence="2" id="KW-1003">Cell membrane</keyword>
<keyword evidence="3 6" id="KW-0812">Transmembrane</keyword>
<evidence type="ECO:0000256" key="2">
    <source>
        <dbReference type="ARBA" id="ARBA00022475"/>
    </source>
</evidence>
<feature type="transmembrane region" description="Helical" evidence="6">
    <location>
        <begin position="372"/>
        <end position="394"/>
    </location>
</feature>
<dbReference type="Pfam" id="PF01943">
    <property type="entry name" value="Polysacc_synt"/>
    <property type="match status" value="1"/>
</dbReference>
<feature type="transmembrane region" description="Helical" evidence="6">
    <location>
        <begin position="341"/>
        <end position="363"/>
    </location>
</feature>
<feature type="transmembrane region" description="Helical" evidence="6">
    <location>
        <begin position="60"/>
        <end position="81"/>
    </location>
</feature>